<dbReference type="Proteomes" id="UP000612893">
    <property type="component" value="Unassembled WGS sequence"/>
</dbReference>
<gene>
    <name evidence="1" type="ORF">JF922_05285</name>
</gene>
<dbReference type="EMBL" id="JAEKNR010000061">
    <property type="protein sequence ID" value="MBJ7597484.1"/>
    <property type="molecule type" value="Genomic_DNA"/>
</dbReference>
<dbReference type="PANTHER" id="PTHR12526:SF590">
    <property type="entry name" value="ALPHA-MALTOSE-1-PHOSPHATE SYNTHASE"/>
    <property type="match status" value="1"/>
</dbReference>
<dbReference type="PANTHER" id="PTHR12526">
    <property type="entry name" value="GLYCOSYLTRANSFERASE"/>
    <property type="match status" value="1"/>
</dbReference>
<dbReference type="SUPFAM" id="SSF53756">
    <property type="entry name" value="UDP-Glycosyltransferase/glycogen phosphorylase"/>
    <property type="match status" value="1"/>
</dbReference>
<proteinExistence type="predicted"/>
<evidence type="ECO:0000313" key="1">
    <source>
        <dbReference type="EMBL" id="MBJ7597484.1"/>
    </source>
</evidence>
<reference evidence="1" key="1">
    <citation type="submission" date="2020-10" db="EMBL/GenBank/DDBJ databases">
        <title>Ca. Dormibacterota MAGs.</title>
        <authorList>
            <person name="Montgomery K."/>
        </authorList>
    </citation>
    <scope>NUCLEOTIDE SEQUENCE [LARGE SCALE GENOMIC DNA]</scope>
    <source>
        <strain evidence="1">SC8812_S17_10</strain>
    </source>
</reference>
<dbReference type="CDD" id="cd03801">
    <property type="entry name" value="GT4_PimA-like"/>
    <property type="match status" value="1"/>
</dbReference>
<dbReference type="Pfam" id="PF13692">
    <property type="entry name" value="Glyco_trans_1_4"/>
    <property type="match status" value="1"/>
</dbReference>
<dbReference type="AlphaFoldDB" id="A0A934N8D5"/>
<keyword evidence="2" id="KW-1185">Reference proteome</keyword>
<name>A0A934N8D5_9BACT</name>
<dbReference type="RefSeq" id="WP_338199742.1">
    <property type="nucleotide sequence ID" value="NZ_JAEKNR010000061.1"/>
</dbReference>
<protein>
    <submittedName>
        <fullName evidence="1">Glycosyltransferase family 4 protein</fullName>
    </submittedName>
</protein>
<evidence type="ECO:0000313" key="2">
    <source>
        <dbReference type="Proteomes" id="UP000612893"/>
    </source>
</evidence>
<organism evidence="1 2">
    <name type="scientific">Candidatus Nephthysia bennettiae</name>
    <dbReference type="NCBI Taxonomy" id="3127016"/>
    <lineage>
        <taxon>Bacteria</taxon>
        <taxon>Bacillati</taxon>
        <taxon>Candidatus Dormiibacterota</taxon>
        <taxon>Candidatus Dormibacteria</taxon>
        <taxon>Candidatus Dormibacterales</taxon>
        <taxon>Candidatus Dormibacteraceae</taxon>
        <taxon>Candidatus Nephthysia</taxon>
    </lineage>
</organism>
<dbReference type="Gene3D" id="3.40.50.2000">
    <property type="entry name" value="Glycogen Phosphorylase B"/>
    <property type="match status" value="2"/>
</dbReference>
<comment type="caution">
    <text evidence="1">The sequence shown here is derived from an EMBL/GenBank/DDBJ whole genome shotgun (WGS) entry which is preliminary data.</text>
</comment>
<accession>A0A934N8D5</accession>
<sequence>MTEARHLMLVSALVDRRLREQVAAGRRPRPEYLALEQDHGVTLLDWSDLGGSGRRRGLRASLAHTAAALRQVGGFDAVLSDGEHVGVPLALAMSLTGRRAPHVVIGHHVTTPAKRVVFRHLVRRLGARGVPRLVLHSPRQVTLAQVELGLHAARLSLLPYGIDGRFWSPRGDSEQALIVTAGREHRDFLTLARACRQLEARVLVAHGSHHSPRARRAEPDLWPRGFEVRPLDHLSLREAYGRAAVVVVPLVPTDFQAGITTLLEAMAMGKAVVVSATQGLQGTVEDQVTALTVPPGDPDALRAAIAGLLTRPRERARLGANARSAVEARFGLERYAAGLAAELQAVTRGGPLRAPTRGSAAPGLSR</sequence>